<sequence>MKPIHTFVAIPSLPTQLERLRDLAYNLHWAWDHNTILLFRQLDSDLWEATGHNPVLMLGTIDQTKLEAAAADEGFLAQLDRVLHAFDAYQTAKSTWFSRTHGSISDSHVAYFSAEFGV</sequence>
<dbReference type="AlphaFoldDB" id="A0A9D5Q503"/>
<dbReference type="PANTHER" id="PTHR42655:SF1">
    <property type="entry name" value="GLYCOGEN PHOSPHORYLASE"/>
    <property type="match status" value="1"/>
</dbReference>
<evidence type="ECO:0000313" key="2">
    <source>
        <dbReference type="EMBL" id="MBD3323742.1"/>
    </source>
</evidence>
<feature type="non-terminal residue" evidence="2">
    <location>
        <position position="118"/>
    </location>
</feature>
<reference evidence="2" key="1">
    <citation type="submission" date="2019-11" db="EMBL/GenBank/DDBJ databases">
        <title>Microbial mats filling the niche in hypersaline microbial mats.</title>
        <authorList>
            <person name="Wong H.L."/>
            <person name="Macleod F.I."/>
            <person name="White R.A. III"/>
            <person name="Burns B.P."/>
        </authorList>
    </citation>
    <scope>NUCLEOTIDE SEQUENCE</scope>
    <source>
        <strain evidence="2">Rbin_158</strain>
    </source>
</reference>
<dbReference type="InterPro" id="IPR024517">
    <property type="entry name" value="Glycogen_phosphorylase_DUF3417"/>
</dbReference>
<dbReference type="SUPFAM" id="SSF53756">
    <property type="entry name" value="UDP-Glycosyltransferase/glycogen phosphorylase"/>
    <property type="match status" value="1"/>
</dbReference>
<dbReference type="InterPro" id="IPR052182">
    <property type="entry name" value="Glycogen/Maltodextrin_Phosph"/>
</dbReference>
<accession>A0A9D5Q503</accession>
<dbReference type="PANTHER" id="PTHR42655">
    <property type="entry name" value="GLYCOGEN PHOSPHORYLASE"/>
    <property type="match status" value="1"/>
</dbReference>
<dbReference type="Proteomes" id="UP000649604">
    <property type="component" value="Unassembled WGS sequence"/>
</dbReference>
<comment type="caution">
    <text evidence="2">The sequence shown here is derived from an EMBL/GenBank/DDBJ whole genome shotgun (WGS) entry which is preliminary data.</text>
</comment>
<gene>
    <name evidence="2" type="ORF">GF339_04100</name>
</gene>
<dbReference type="EMBL" id="WJJP01000128">
    <property type="protein sequence ID" value="MBD3323742.1"/>
    <property type="molecule type" value="Genomic_DNA"/>
</dbReference>
<evidence type="ECO:0000313" key="3">
    <source>
        <dbReference type="Proteomes" id="UP000649604"/>
    </source>
</evidence>
<proteinExistence type="predicted"/>
<evidence type="ECO:0000259" key="1">
    <source>
        <dbReference type="Pfam" id="PF11897"/>
    </source>
</evidence>
<protein>
    <submittedName>
        <fullName evidence="2">DUF3417 domain-containing protein</fullName>
    </submittedName>
</protein>
<dbReference type="Pfam" id="PF11897">
    <property type="entry name" value="DUF3417"/>
    <property type="match status" value="1"/>
</dbReference>
<name>A0A9D5Q503_9BACT</name>
<feature type="domain" description="DUF3417" evidence="1">
    <location>
        <begin position="13"/>
        <end position="118"/>
    </location>
</feature>
<organism evidence="2 3">
    <name type="scientific">candidate division KSB3 bacterium</name>
    <dbReference type="NCBI Taxonomy" id="2044937"/>
    <lineage>
        <taxon>Bacteria</taxon>
        <taxon>candidate division KSB3</taxon>
    </lineage>
</organism>